<organism evidence="9 10">
    <name type="scientific">Collybia nuda</name>
    <dbReference type="NCBI Taxonomy" id="64659"/>
    <lineage>
        <taxon>Eukaryota</taxon>
        <taxon>Fungi</taxon>
        <taxon>Dikarya</taxon>
        <taxon>Basidiomycota</taxon>
        <taxon>Agaricomycotina</taxon>
        <taxon>Agaricomycetes</taxon>
        <taxon>Agaricomycetidae</taxon>
        <taxon>Agaricales</taxon>
        <taxon>Tricholomatineae</taxon>
        <taxon>Clitocybaceae</taxon>
        <taxon>Collybia</taxon>
    </lineage>
</organism>
<feature type="region of interest" description="Disordered" evidence="6">
    <location>
        <begin position="244"/>
        <end position="410"/>
    </location>
</feature>
<protein>
    <recommendedName>
        <fullName evidence="8">SUN domain-containing protein</fullName>
    </recommendedName>
</protein>
<evidence type="ECO:0000256" key="7">
    <source>
        <dbReference type="SAM" id="Phobius"/>
    </source>
</evidence>
<dbReference type="GO" id="GO:0043495">
    <property type="term" value="F:protein-membrane adaptor activity"/>
    <property type="evidence" value="ECO:0007669"/>
    <property type="project" value="TreeGrafter"/>
</dbReference>
<evidence type="ECO:0000256" key="5">
    <source>
        <dbReference type="SAM" id="Coils"/>
    </source>
</evidence>
<dbReference type="EMBL" id="MU150234">
    <property type="protein sequence ID" value="KAF9468033.1"/>
    <property type="molecule type" value="Genomic_DNA"/>
</dbReference>
<feature type="region of interest" description="Disordered" evidence="6">
    <location>
        <begin position="429"/>
        <end position="462"/>
    </location>
</feature>
<dbReference type="PROSITE" id="PS51469">
    <property type="entry name" value="SUN"/>
    <property type="match status" value="1"/>
</dbReference>
<comment type="subcellular location">
    <subcellularLocation>
        <location evidence="1">Membrane</location>
    </subcellularLocation>
</comment>
<feature type="region of interest" description="Disordered" evidence="6">
    <location>
        <begin position="126"/>
        <end position="221"/>
    </location>
</feature>
<evidence type="ECO:0000256" key="6">
    <source>
        <dbReference type="SAM" id="MobiDB-lite"/>
    </source>
</evidence>
<dbReference type="PANTHER" id="PTHR12911">
    <property type="entry name" value="SAD1/UNC-84-LIKE PROTEIN-RELATED"/>
    <property type="match status" value="1"/>
</dbReference>
<feature type="compositionally biased region" description="Basic and acidic residues" evidence="6">
    <location>
        <begin position="292"/>
        <end position="307"/>
    </location>
</feature>
<feature type="domain" description="SUN" evidence="8">
    <location>
        <begin position="774"/>
        <end position="982"/>
    </location>
</feature>
<feature type="region of interest" description="Disordered" evidence="6">
    <location>
        <begin position="656"/>
        <end position="680"/>
    </location>
</feature>
<dbReference type="InterPro" id="IPR045119">
    <property type="entry name" value="SUN1-5"/>
</dbReference>
<reference evidence="9" key="1">
    <citation type="submission" date="2020-11" db="EMBL/GenBank/DDBJ databases">
        <authorList>
            <consortium name="DOE Joint Genome Institute"/>
            <person name="Ahrendt S."/>
            <person name="Riley R."/>
            <person name="Andreopoulos W."/>
            <person name="Labutti K."/>
            <person name="Pangilinan J."/>
            <person name="Ruiz-Duenas F.J."/>
            <person name="Barrasa J.M."/>
            <person name="Sanchez-Garcia M."/>
            <person name="Camarero S."/>
            <person name="Miyauchi S."/>
            <person name="Serrano A."/>
            <person name="Linde D."/>
            <person name="Babiker R."/>
            <person name="Drula E."/>
            <person name="Ayuso-Fernandez I."/>
            <person name="Pacheco R."/>
            <person name="Padilla G."/>
            <person name="Ferreira P."/>
            <person name="Barriuso J."/>
            <person name="Kellner H."/>
            <person name="Castanera R."/>
            <person name="Alfaro M."/>
            <person name="Ramirez L."/>
            <person name="Pisabarro A.G."/>
            <person name="Kuo A."/>
            <person name="Tritt A."/>
            <person name="Lipzen A."/>
            <person name="He G."/>
            <person name="Yan M."/>
            <person name="Ng V."/>
            <person name="Cullen D."/>
            <person name="Martin F."/>
            <person name="Rosso M.-N."/>
            <person name="Henrissat B."/>
            <person name="Hibbett D."/>
            <person name="Martinez A.T."/>
            <person name="Grigoriev I.V."/>
        </authorList>
    </citation>
    <scope>NUCLEOTIDE SEQUENCE</scope>
    <source>
        <strain evidence="9">CBS 247.69</strain>
    </source>
</reference>
<feature type="compositionally biased region" description="Polar residues" evidence="6">
    <location>
        <begin position="724"/>
        <end position="736"/>
    </location>
</feature>
<dbReference type="Proteomes" id="UP000807353">
    <property type="component" value="Unassembled WGS sequence"/>
</dbReference>
<feature type="transmembrane region" description="Helical" evidence="7">
    <location>
        <begin position="480"/>
        <end position="504"/>
    </location>
</feature>
<proteinExistence type="predicted"/>
<dbReference type="GO" id="GO:0034993">
    <property type="term" value="C:meiotic nuclear membrane microtubule tethering complex"/>
    <property type="evidence" value="ECO:0007669"/>
    <property type="project" value="TreeGrafter"/>
</dbReference>
<feature type="transmembrane region" description="Helical" evidence="7">
    <location>
        <begin position="524"/>
        <end position="545"/>
    </location>
</feature>
<accession>A0A9P5YDM2</accession>
<feature type="region of interest" description="Disordered" evidence="6">
    <location>
        <begin position="88"/>
        <end position="113"/>
    </location>
</feature>
<dbReference type="PANTHER" id="PTHR12911:SF8">
    <property type="entry name" value="KLAROID PROTEIN-RELATED"/>
    <property type="match status" value="1"/>
</dbReference>
<evidence type="ECO:0000313" key="10">
    <source>
        <dbReference type="Proteomes" id="UP000807353"/>
    </source>
</evidence>
<keyword evidence="5" id="KW-0175">Coiled coil</keyword>
<keyword evidence="4 7" id="KW-0472">Membrane</keyword>
<evidence type="ECO:0000313" key="9">
    <source>
        <dbReference type="EMBL" id="KAF9468033.1"/>
    </source>
</evidence>
<dbReference type="InterPro" id="IPR012919">
    <property type="entry name" value="SUN_dom"/>
</dbReference>
<name>A0A9P5YDM2_9AGAR</name>
<evidence type="ECO:0000259" key="8">
    <source>
        <dbReference type="PROSITE" id="PS51469"/>
    </source>
</evidence>
<keyword evidence="2 7" id="KW-0812">Transmembrane</keyword>
<feature type="compositionally biased region" description="Polar residues" evidence="6">
    <location>
        <begin position="18"/>
        <end position="29"/>
    </location>
</feature>
<feature type="region of interest" description="Disordered" evidence="6">
    <location>
        <begin position="712"/>
        <end position="736"/>
    </location>
</feature>
<evidence type="ECO:0000256" key="1">
    <source>
        <dbReference type="ARBA" id="ARBA00004370"/>
    </source>
</evidence>
<feature type="compositionally biased region" description="Polar residues" evidence="6">
    <location>
        <begin position="183"/>
        <end position="198"/>
    </location>
</feature>
<dbReference type="Pfam" id="PF07738">
    <property type="entry name" value="Sad1_UNC"/>
    <property type="match status" value="2"/>
</dbReference>
<gene>
    <name evidence="9" type="ORF">BDZ94DRAFT_1184307</name>
</gene>
<feature type="compositionally biased region" description="Basic and acidic residues" evidence="6">
    <location>
        <begin position="668"/>
        <end position="680"/>
    </location>
</feature>
<dbReference type="Gene3D" id="2.60.120.260">
    <property type="entry name" value="Galactose-binding domain-like"/>
    <property type="match status" value="1"/>
</dbReference>
<keyword evidence="10" id="KW-1185">Reference proteome</keyword>
<feature type="compositionally biased region" description="Polar residues" evidence="6">
    <location>
        <begin position="126"/>
        <end position="158"/>
    </location>
</feature>
<feature type="compositionally biased region" description="Polar residues" evidence="6">
    <location>
        <begin position="430"/>
        <end position="441"/>
    </location>
</feature>
<feature type="compositionally biased region" description="Polar residues" evidence="6">
    <location>
        <begin position="274"/>
        <end position="284"/>
    </location>
</feature>
<feature type="coiled-coil region" evidence="5">
    <location>
        <begin position="572"/>
        <end position="599"/>
    </location>
</feature>
<sequence length="994" mass="109324">MSFSSTPLGQGRRLDHSTFLNKPPSNGNRPPSPKRLIPTSYSYGAPTAASRSPPKPTSPSRDGTNLFTEENDQNEPALARFARLKQQEQLALASRPGGPKIITSPPKPERWSVKDTSVNIATAFTQAATDMQPVHNPNSAWASGSSRPNPGVPRSTSVEYEREAQATIARRLPAPVSRHAPPRSTTGRRPLTKTSSARHVSDSEGEVERPVANGRGKSPFEDVYDSAKRVLAPVSFYLQQKLQVPGEISLEESSTATANGKEASYDYTAEEQEFQASQTRNAKNQSHKRGRISVDNKAYKPPVSDHESSEDDSEGDEKTKKRRKKKKKDSAGLFNQLPVITHDKKRKKKSRGSKQNLEEEDDESDSEENTDRQSVQQRTSIPRNSVPLPPSRYSVPRGSVPPEYTGYHEPETSMDVEQGLNSIPEVNEDSIYQDTPDTSYEQQHEQKPRRRSVSRPPPPSSHIGGPIGSVVYFITRVFKFIVYSFVQCLVTTLYTMGRVFGTIASTVWVRPVEWASGASPGARLLFTLAKYAAIAVIILGTYHILQEPLMQYIPRLMPQSGYHPPSVPASNIAELAMRLQRIENALASMSGESEKARTRGDTEAKSRMELASRLGTLEGRIAVENKRSSEAETQFRNLAKDGLKAVRQEIEVLQAQVQTQHQHQQHQGKKEEGGSDEEARARLKALEERVGTVGGDVKDALELGKKVPTGGGVSTGTTWWQKPASGSPSKSGLTIKSSDGQDVTALIEELVSTAVSKHGKDGIGRPDFALHSSGASIIPSLTSPTLEIGPTSLHSQLIGLVTGSGYAIGRPPITALHHELHNGHCWPFSKTQGQLGVKLAAPVFISHVSIDHVSLEEAFDMRTSAPREMELWGMVEGKDNIAKVKEWIAEKTKKREAAIENGEEVEAEEEYPKAVLKSPHYIRVASFSYDVNAPNHIQTFPASQEIQDLGVDFGIVVLRIRSNWGKEEFTCLYRIRVHGQRMGAPALPHPEEPS</sequence>
<keyword evidence="3 7" id="KW-1133">Transmembrane helix</keyword>
<comment type="caution">
    <text evidence="9">The sequence shown here is derived from an EMBL/GenBank/DDBJ whole genome shotgun (WGS) entry which is preliminary data.</text>
</comment>
<feature type="compositionally biased region" description="Basic and acidic residues" evidence="6">
    <location>
        <begin position="199"/>
        <end position="209"/>
    </location>
</feature>
<evidence type="ECO:0000256" key="3">
    <source>
        <dbReference type="ARBA" id="ARBA00022989"/>
    </source>
</evidence>
<feature type="region of interest" description="Disordered" evidence="6">
    <location>
        <begin position="1"/>
        <end position="75"/>
    </location>
</feature>
<feature type="compositionally biased region" description="Basic residues" evidence="6">
    <location>
        <begin position="343"/>
        <end position="352"/>
    </location>
</feature>
<feature type="compositionally biased region" description="Acidic residues" evidence="6">
    <location>
        <begin position="358"/>
        <end position="368"/>
    </location>
</feature>
<dbReference type="OrthoDB" id="342281at2759"/>
<evidence type="ECO:0000256" key="2">
    <source>
        <dbReference type="ARBA" id="ARBA00022692"/>
    </source>
</evidence>
<dbReference type="AlphaFoldDB" id="A0A9P5YDM2"/>
<evidence type="ECO:0000256" key="4">
    <source>
        <dbReference type="ARBA" id="ARBA00023136"/>
    </source>
</evidence>
<feature type="compositionally biased region" description="Polar residues" evidence="6">
    <location>
        <begin position="372"/>
        <end position="383"/>
    </location>
</feature>